<evidence type="ECO:0000259" key="9">
    <source>
        <dbReference type="Pfam" id="PF00149"/>
    </source>
</evidence>
<evidence type="ECO:0000256" key="4">
    <source>
        <dbReference type="ARBA" id="ARBA00022722"/>
    </source>
</evidence>
<dbReference type="Pfam" id="PF00149">
    <property type="entry name" value="Metallophos"/>
    <property type="match status" value="1"/>
</dbReference>
<dbReference type="InterPro" id="IPR004843">
    <property type="entry name" value="Calcineurin-like_PHP"/>
</dbReference>
<sequence>MKIIHTADWHLGKLVHQLHMTEDQEYILDQFIELVKDEQPDVVIIAGDLYDRAVPPKEAVDLLNRTLITLIYDLNIPVLAISGNHDSPDRLNFGSQLFKRQQFYLQARLEDAWKPVRIPDEYGQVSFYLIPYIEPSEVRKELDDESVDTHQQAMEAIVKRIKEDQVADDRHVFVGHAFLAGGMESESEERLSMLGGAPYINAELFNDFSYVALGHLHQPQKVKNETIRYSGSLLKYSFSEANHKKGVTIVELDGSGVASIRQERLKPKRDMRVKEGYLHDLLKVNEEGMEDYLHIKLLDEGQILDPMGKLRKKFPNVLSLERVGLIGKAYTEQLSNVQERKQMSHMELFESFYKEVKGTDMDQDRRDAISTVINEIQEEERNQ</sequence>
<dbReference type="SUPFAM" id="SSF56300">
    <property type="entry name" value="Metallo-dependent phosphatases"/>
    <property type="match status" value="1"/>
</dbReference>
<dbReference type="GO" id="GO:0006310">
    <property type="term" value="P:DNA recombination"/>
    <property type="evidence" value="ECO:0007669"/>
    <property type="project" value="UniProtKB-KW"/>
</dbReference>
<dbReference type="GO" id="GO:0004519">
    <property type="term" value="F:endonuclease activity"/>
    <property type="evidence" value="ECO:0007669"/>
    <property type="project" value="UniProtKB-KW"/>
</dbReference>
<evidence type="ECO:0000256" key="5">
    <source>
        <dbReference type="ARBA" id="ARBA00022801"/>
    </source>
</evidence>
<evidence type="ECO:0000313" key="11">
    <source>
        <dbReference type="EMBL" id="KGP93065.1"/>
    </source>
</evidence>
<dbReference type="PANTHER" id="PTHR30337:SF0">
    <property type="entry name" value="NUCLEASE SBCCD SUBUNIT D"/>
    <property type="match status" value="1"/>
</dbReference>
<dbReference type="Pfam" id="PF12320">
    <property type="entry name" value="SbcD_C"/>
    <property type="match status" value="1"/>
</dbReference>
<dbReference type="CDD" id="cd00840">
    <property type="entry name" value="MPP_Mre11_N"/>
    <property type="match status" value="1"/>
</dbReference>
<reference evidence="11 12" key="1">
    <citation type="submission" date="2013-08" db="EMBL/GenBank/DDBJ databases">
        <title>Genome of Pontibacillus chungwhensis.</title>
        <authorList>
            <person name="Wang Q."/>
            <person name="Wang G."/>
        </authorList>
    </citation>
    <scope>NUCLEOTIDE SEQUENCE [LARGE SCALE GENOMIC DNA]</scope>
    <source>
        <strain evidence="11 12">BH030062</strain>
    </source>
</reference>
<evidence type="ECO:0000259" key="10">
    <source>
        <dbReference type="Pfam" id="PF12320"/>
    </source>
</evidence>
<proteinExistence type="inferred from homology"/>
<dbReference type="AlphaFoldDB" id="A0A0A2VHG8"/>
<dbReference type="STRING" id="1385513.N780_12130"/>
<feature type="domain" description="Calcineurin-like phosphoesterase" evidence="9">
    <location>
        <begin position="1"/>
        <end position="219"/>
    </location>
</feature>
<dbReference type="eggNOG" id="COG0420">
    <property type="taxonomic scope" value="Bacteria"/>
</dbReference>
<evidence type="ECO:0000256" key="7">
    <source>
        <dbReference type="ARBA" id="ARBA00023172"/>
    </source>
</evidence>
<evidence type="ECO:0000256" key="6">
    <source>
        <dbReference type="ARBA" id="ARBA00022839"/>
    </source>
</evidence>
<keyword evidence="5 8" id="KW-0378">Hydrolase</keyword>
<dbReference type="Gene3D" id="3.60.21.10">
    <property type="match status" value="1"/>
</dbReference>
<dbReference type="EMBL" id="AVBG01000001">
    <property type="protein sequence ID" value="KGP93065.1"/>
    <property type="molecule type" value="Genomic_DNA"/>
</dbReference>
<dbReference type="InterPro" id="IPR029052">
    <property type="entry name" value="Metallo-depent_PP-like"/>
</dbReference>
<dbReference type="PANTHER" id="PTHR30337">
    <property type="entry name" value="COMPONENT OF ATP-DEPENDENT DSDNA EXONUCLEASE"/>
    <property type="match status" value="1"/>
</dbReference>
<dbReference type="NCBIfam" id="TIGR00619">
    <property type="entry name" value="sbcd"/>
    <property type="match status" value="1"/>
</dbReference>
<keyword evidence="12" id="KW-1185">Reference proteome</keyword>
<comment type="similarity">
    <text evidence="1 8">Belongs to the SbcD family.</text>
</comment>
<dbReference type="InterPro" id="IPR004593">
    <property type="entry name" value="SbcD"/>
</dbReference>
<organism evidence="11 12">
    <name type="scientific">Pontibacillus chungwhensis BH030062</name>
    <dbReference type="NCBI Taxonomy" id="1385513"/>
    <lineage>
        <taxon>Bacteria</taxon>
        <taxon>Bacillati</taxon>
        <taxon>Bacillota</taxon>
        <taxon>Bacilli</taxon>
        <taxon>Bacillales</taxon>
        <taxon>Bacillaceae</taxon>
        <taxon>Pontibacillus</taxon>
    </lineage>
</organism>
<evidence type="ECO:0000256" key="3">
    <source>
        <dbReference type="ARBA" id="ARBA00013365"/>
    </source>
</evidence>
<dbReference type="GO" id="GO:0008408">
    <property type="term" value="F:3'-5' exonuclease activity"/>
    <property type="evidence" value="ECO:0007669"/>
    <property type="project" value="InterPro"/>
</dbReference>
<dbReference type="OrthoDB" id="9773856at2"/>
<evidence type="ECO:0000313" key="12">
    <source>
        <dbReference type="Proteomes" id="UP000030153"/>
    </source>
</evidence>
<keyword evidence="4 8" id="KW-0540">Nuclease</keyword>
<protein>
    <recommendedName>
        <fullName evidence="3 8">Nuclease SbcCD subunit D</fullName>
    </recommendedName>
</protein>
<evidence type="ECO:0000256" key="8">
    <source>
        <dbReference type="RuleBase" id="RU363069"/>
    </source>
</evidence>
<dbReference type="RefSeq" id="WP_036779222.1">
    <property type="nucleotide sequence ID" value="NZ_AVBG01000001.1"/>
</dbReference>
<evidence type="ECO:0000256" key="1">
    <source>
        <dbReference type="ARBA" id="ARBA00010555"/>
    </source>
</evidence>
<keyword evidence="8" id="KW-0235">DNA replication</keyword>
<keyword evidence="7 8" id="KW-0233">DNA recombination</keyword>
<dbReference type="GO" id="GO:0006260">
    <property type="term" value="P:DNA replication"/>
    <property type="evidence" value="ECO:0007669"/>
    <property type="project" value="UniProtKB-KW"/>
</dbReference>
<feature type="domain" description="Nuclease SbcCD subunit D C-terminal" evidence="10">
    <location>
        <begin position="267"/>
        <end position="356"/>
    </location>
</feature>
<name>A0A0A2VHG8_9BACI</name>
<evidence type="ECO:0000256" key="2">
    <source>
        <dbReference type="ARBA" id="ARBA00011322"/>
    </source>
</evidence>
<dbReference type="InterPro" id="IPR050535">
    <property type="entry name" value="DNA_Repair-Maintenance_Comp"/>
</dbReference>
<accession>A0A0A2VHG8</accession>
<gene>
    <name evidence="8" type="primary">sbcD</name>
    <name evidence="11" type="ORF">N780_12130</name>
</gene>
<keyword evidence="6 8" id="KW-0269">Exonuclease</keyword>
<comment type="function">
    <text evidence="8">SbcCD cleaves DNA hairpin structures. These structures can inhibit DNA replication and are intermediates in certain DNA recombination reactions. The complex acts as a 3'-&gt;5' double strand exonuclease that can open hairpins. It also has a 5' single-strand endonuclease activity.</text>
</comment>
<comment type="subunit">
    <text evidence="2 8">Heterodimer of SbcC and SbcD.</text>
</comment>
<dbReference type="Proteomes" id="UP000030153">
    <property type="component" value="Unassembled WGS sequence"/>
</dbReference>
<keyword evidence="8" id="KW-0255">Endonuclease</keyword>
<comment type="caution">
    <text evidence="11">The sequence shown here is derived from an EMBL/GenBank/DDBJ whole genome shotgun (WGS) entry which is preliminary data.</text>
</comment>
<dbReference type="InterPro" id="IPR026843">
    <property type="entry name" value="SbcD_C"/>
</dbReference>
<dbReference type="InterPro" id="IPR041796">
    <property type="entry name" value="Mre11_N"/>
</dbReference>